<reference evidence="3 4" key="1">
    <citation type="submission" date="2024-02" db="EMBL/GenBank/DDBJ databases">
        <authorList>
            <person name="Chen Y."/>
            <person name="Shah S."/>
            <person name="Dougan E. K."/>
            <person name="Thang M."/>
            <person name="Chan C."/>
        </authorList>
    </citation>
    <scope>NUCLEOTIDE SEQUENCE [LARGE SCALE GENOMIC DNA]</scope>
</reference>
<dbReference type="EMBL" id="CAXAMN010004669">
    <property type="protein sequence ID" value="CAK9010522.1"/>
    <property type="molecule type" value="Genomic_DNA"/>
</dbReference>
<evidence type="ECO:0000259" key="2">
    <source>
        <dbReference type="Pfam" id="PF04577"/>
    </source>
</evidence>
<evidence type="ECO:0000256" key="1">
    <source>
        <dbReference type="SAM" id="SignalP"/>
    </source>
</evidence>
<keyword evidence="4" id="KW-1185">Reference proteome</keyword>
<dbReference type="InterPro" id="IPR011990">
    <property type="entry name" value="TPR-like_helical_dom_sf"/>
</dbReference>
<feature type="domain" description="Glycosyltransferase 61 catalytic" evidence="2">
    <location>
        <begin position="352"/>
        <end position="550"/>
    </location>
</feature>
<keyword evidence="1" id="KW-0732">Signal</keyword>
<comment type="caution">
    <text evidence="3">The sequence shown here is derived from an EMBL/GenBank/DDBJ whole genome shotgun (WGS) entry which is preliminary data.</text>
</comment>
<name>A0ABP0J8A9_9DINO</name>
<feature type="signal peptide" evidence="1">
    <location>
        <begin position="1"/>
        <end position="25"/>
    </location>
</feature>
<proteinExistence type="predicted"/>
<evidence type="ECO:0000313" key="3">
    <source>
        <dbReference type="EMBL" id="CAK9010522.1"/>
    </source>
</evidence>
<dbReference type="Gene3D" id="1.25.40.10">
    <property type="entry name" value="Tetratricopeptide repeat domain"/>
    <property type="match status" value="1"/>
</dbReference>
<protein>
    <recommendedName>
        <fullName evidence="2">Glycosyltransferase 61 catalytic domain-containing protein</fullName>
    </recommendedName>
</protein>
<dbReference type="Proteomes" id="UP001642484">
    <property type="component" value="Unassembled WGS sequence"/>
</dbReference>
<dbReference type="Pfam" id="PF04577">
    <property type="entry name" value="Glyco_transf_61"/>
    <property type="match status" value="1"/>
</dbReference>
<sequence length="632" mass="70192">MRPCRQSATKMILGFLLHLCHLVSSQYNQYTALVDKIEGTLDRAVKLHRAGQTQEALRTLDEIRQVFRVAVQLEPSEPDAYVAFAQAMLTSNQLNESIEAWESALERINAEKEPAMAQWALGRLRYARYGLVSMKRDALYAHGQGDLLESLKLVEEQLKIYPGFPSRYHDLATIQVMLFHFLEDSTNMTVASFQKSQDSAFHAWKAGLKERGRSKSDCDGRMFYSWKEALGFSRSLISLKPVTFGDESCGQNYCDHGAYVATFRDVGLSGDDGIIVDEKECQLFMASAGLAVDLAKNLQLLEIWGDPPAPHGGPRFRWFDVSQGRAPNHGAWETPMLVKKAASLVQFAGTSYFHIITEVFGRLWLLKEAGILDDPETRLILPKPFGFLAAGFKILTQGMGVSANRLIHWTSGPNDVLLRAETLYYANWELPVEFGKDGGHCPTPPSVLLHVRDALGAGFASAPSATEHLRPALVYIKRKQGEMRSVLHGEADFVQELKTWAPSVALEYITFNGQLKPKATARLFGRARIIVGFHGGALVNMLFSPTTCHVFELGFASPFAGHYRFLALVLGLPWARLPLRPDERGLAGVEASLEDPQGALREIKEAMSPMSTSEASLEAAVWKSPKAEHQEL</sequence>
<evidence type="ECO:0000313" key="4">
    <source>
        <dbReference type="Proteomes" id="UP001642484"/>
    </source>
</evidence>
<dbReference type="InterPro" id="IPR049625">
    <property type="entry name" value="Glyco_transf_61_cat"/>
</dbReference>
<dbReference type="SUPFAM" id="SSF48452">
    <property type="entry name" value="TPR-like"/>
    <property type="match status" value="1"/>
</dbReference>
<feature type="chain" id="PRO_5045435465" description="Glycosyltransferase 61 catalytic domain-containing protein" evidence="1">
    <location>
        <begin position="26"/>
        <end position="632"/>
    </location>
</feature>
<accession>A0ABP0J8A9</accession>
<gene>
    <name evidence="3" type="ORF">CCMP2556_LOCUS10101</name>
</gene>
<organism evidence="3 4">
    <name type="scientific">Durusdinium trenchii</name>
    <dbReference type="NCBI Taxonomy" id="1381693"/>
    <lineage>
        <taxon>Eukaryota</taxon>
        <taxon>Sar</taxon>
        <taxon>Alveolata</taxon>
        <taxon>Dinophyceae</taxon>
        <taxon>Suessiales</taxon>
        <taxon>Symbiodiniaceae</taxon>
        <taxon>Durusdinium</taxon>
    </lineage>
</organism>